<sequence>MPEITGCTTLLHVTDTHILAAPEATLLGVNTAHYFQTVLKQAFTNHHVDLVLLTGDLAQDPCVASYQFIYDALAIYNTPSLCLPGNHDDYPLMQQVFNTESISCRKQVLIKNWQCLSLNSQIIGANGGYLAEEELEFLDTCLAAHPQHYTLLAMHHHCVKTQSIWMDTMIIANRQQLFDVVSHHPQLKAIIHGHIHQNLDAKIANIHVLGTPSTCFQFKPKAHEFELDDTSPGYRIIRLYDDGQITSEVMRLSTPVQGLQLHTHGY</sequence>
<comment type="similarity">
    <text evidence="4">Belongs to the cyclic nucleotide phosphodiesterase class-III family.</text>
</comment>
<dbReference type="InterPro" id="IPR050884">
    <property type="entry name" value="CNP_phosphodiesterase-III"/>
</dbReference>
<name>A0A1R4HGL0_9GAMM</name>
<evidence type="ECO:0000256" key="4">
    <source>
        <dbReference type="ARBA" id="ARBA00025742"/>
    </source>
</evidence>
<dbReference type="GO" id="GO:0046872">
    <property type="term" value="F:metal ion binding"/>
    <property type="evidence" value="ECO:0007669"/>
    <property type="project" value="UniProtKB-KW"/>
</dbReference>
<dbReference type="RefSeq" id="WP_087144763.1">
    <property type="nucleotide sequence ID" value="NZ_FUKI01000147.1"/>
</dbReference>
<dbReference type="EC" id="3.1.4.17" evidence="6"/>
<dbReference type="AlphaFoldDB" id="A0A1R4HGL0"/>
<evidence type="ECO:0000256" key="3">
    <source>
        <dbReference type="ARBA" id="ARBA00023004"/>
    </source>
</evidence>
<evidence type="ECO:0000256" key="1">
    <source>
        <dbReference type="ARBA" id="ARBA00022723"/>
    </source>
</evidence>
<dbReference type="InterPro" id="IPR029052">
    <property type="entry name" value="Metallo-depent_PP-like"/>
</dbReference>
<keyword evidence="1" id="KW-0479">Metal-binding</keyword>
<evidence type="ECO:0000313" key="6">
    <source>
        <dbReference type="EMBL" id="SJM95372.1"/>
    </source>
</evidence>
<evidence type="ECO:0000313" key="7">
    <source>
        <dbReference type="Proteomes" id="UP000195667"/>
    </source>
</evidence>
<evidence type="ECO:0000256" key="2">
    <source>
        <dbReference type="ARBA" id="ARBA00022801"/>
    </source>
</evidence>
<keyword evidence="3" id="KW-0408">Iron</keyword>
<dbReference type="InterPro" id="IPR004843">
    <property type="entry name" value="Calcineurin-like_PHP"/>
</dbReference>
<feature type="domain" description="Calcineurin-like phosphoesterase" evidence="5">
    <location>
        <begin position="9"/>
        <end position="197"/>
    </location>
</feature>
<evidence type="ECO:0000259" key="5">
    <source>
        <dbReference type="Pfam" id="PF00149"/>
    </source>
</evidence>
<dbReference type="PANTHER" id="PTHR42988:SF2">
    <property type="entry name" value="CYCLIC NUCLEOTIDE PHOSPHODIESTERASE CBUA0032-RELATED"/>
    <property type="match status" value="1"/>
</dbReference>
<gene>
    <name evidence="6" type="primary">cpdA</name>
    <name evidence="6" type="ORF">CRENPOLYSF1_690004</name>
</gene>
<proteinExistence type="inferred from homology"/>
<protein>
    <submittedName>
        <fullName evidence="6">3',5'-cyclic adenosine monophosphate phosphodiesterase CpdA</fullName>
        <ecNumber evidence="6">3.1.4.17</ecNumber>
    </submittedName>
</protein>
<keyword evidence="7" id="KW-1185">Reference proteome</keyword>
<dbReference type="PANTHER" id="PTHR42988">
    <property type="entry name" value="PHOSPHOHYDROLASE"/>
    <property type="match status" value="1"/>
</dbReference>
<accession>A0A1R4HGL0</accession>
<dbReference type="NCBIfam" id="NF008359">
    <property type="entry name" value="PRK11148.1"/>
    <property type="match status" value="1"/>
</dbReference>
<dbReference type="Proteomes" id="UP000195667">
    <property type="component" value="Unassembled WGS sequence"/>
</dbReference>
<dbReference type="Gene3D" id="3.60.21.10">
    <property type="match status" value="1"/>
</dbReference>
<dbReference type="GO" id="GO:0004114">
    <property type="term" value="F:3',5'-cyclic-nucleotide phosphodiesterase activity"/>
    <property type="evidence" value="ECO:0007669"/>
    <property type="project" value="UniProtKB-EC"/>
</dbReference>
<organism evidence="6 7">
    <name type="scientific">Crenothrix polyspora</name>
    <dbReference type="NCBI Taxonomy" id="360316"/>
    <lineage>
        <taxon>Bacteria</taxon>
        <taxon>Pseudomonadati</taxon>
        <taxon>Pseudomonadota</taxon>
        <taxon>Gammaproteobacteria</taxon>
        <taxon>Methylococcales</taxon>
        <taxon>Crenotrichaceae</taxon>
        <taxon>Crenothrix</taxon>
    </lineage>
</organism>
<reference evidence="7" key="1">
    <citation type="submission" date="2017-02" db="EMBL/GenBank/DDBJ databases">
        <authorList>
            <person name="Daims H."/>
        </authorList>
    </citation>
    <scope>NUCLEOTIDE SEQUENCE [LARGE SCALE GENOMIC DNA]</scope>
</reference>
<dbReference type="Pfam" id="PF00149">
    <property type="entry name" value="Metallophos"/>
    <property type="match status" value="1"/>
</dbReference>
<dbReference type="EMBL" id="FUKI01000147">
    <property type="protein sequence ID" value="SJM95372.1"/>
    <property type="molecule type" value="Genomic_DNA"/>
</dbReference>
<keyword evidence="2 6" id="KW-0378">Hydrolase</keyword>
<dbReference type="OrthoDB" id="9784378at2"/>
<dbReference type="SUPFAM" id="SSF56300">
    <property type="entry name" value="Metallo-dependent phosphatases"/>
    <property type="match status" value="1"/>
</dbReference>